<dbReference type="EMBL" id="JAHLUH010000004">
    <property type="protein sequence ID" value="KAG7728460.1"/>
    <property type="molecule type" value="Genomic_DNA"/>
</dbReference>
<dbReference type="Proteomes" id="UP000738402">
    <property type="component" value="Unassembled WGS sequence"/>
</dbReference>
<comment type="caution">
    <text evidence="1">The sequence shown here is derived from an EMBL/GenBank/DDBJ whole genome shotgun (WGS) entry which is preliminary data.</text>
</comment>
<proteinExistence type="predicted"/>
<evidence type="ECO:0000313" key="1">
    <source>
        <dbReference type="EMBL" id="KAG7728460.1"/>
    </source>
</evidence>
<gene>
    <name evidence="1" type="ORF">KL933_001693</name>
</gene>
<dbReference type="AlphaFoldDB" id="A0AAN6D6K6"/>
<name>A0AAN6D6K6_9ASCO</name>
<dbReference type="GO" id="GO:0042720">
    <property type="term" value="C:mitochondrial inner membrane peptidase complex"/>
    <property type="evidence" value="ECO:0007669"/>
    <property type="project" value="InterPro"/>
</dbReference>
<organism evidence="1 2">
    <name type="scientific">Ogataea haglerorum</name>
    <dbReference type="NCBI Taxonomy" id="1937702"/>
    <lineage>
        <taxon>Eukaryota</taxon>
        <taxon>Fungi</taxon>
        <taxon>Dikarya</taxon>
        <taxon>Ascomycota</taxon>
        <taxon>Saccharomycotina</taxon>
        <taxon>Pichiomycetes</taxon>
        <taxon>Pichiales</taxon>
        <taxon>Pichiaceae</taxon>
        <taxon>Ogataea</taxon>
    </lineage>
</organism>
<protein>
    <submittedName>
        <fullName evidence="1">Uncharacterized protein</fullName>
    </submittedName>
</protein>
<reference evidence="1" key="1">
    <citation type="journal article" date="2021" name="G3 (Bethesda)">
        <title>Genomic diversity, chromosomal rearrangements, and interspecies hybridization in the ogataea polymorpha species complex.</title>
        <authorList>
            <person name="Hanson S.J."/>
            <person name="Cinneide E.O."/>
            <person name="Salzberg L.I."/>
            <person name="Wolfe K.H."/>
            <person name="McGowan J."/>
            <person name="Fitzpatrick D.A."/>
            <person name="Matlin K."/>
        </authorList>
    </citation>
    <scope>NUCLEOTIDE SEQUENCE</scope>
    <source>
        <strain evidence="1">83-405-1</strain>
    </source>
</reference>
<dbReference type="InterPro" id="IPR024645">
    <property type="entry name" value="Mitochondr_Som1"/>
</dbReference>
<accession>A0AAN6D6K6</accession>
<sequence length="144" mass="17070">MAPSLPVYSREELRDHYLHLFPERIVDENGRQKLSLDNCKLWSLTQHQCTFDGDRTICVPFKRVFARCKDTGYYSRKELSGFRLLPELSGEKETETYRNIEITTEKDNPYSTQDPLLADFLRADKVLHQKMNQYYENIIKESEN</sequence>
<dbReference type="Pfam" id="PF11093">
    <property type="entry name" value="Mitochondr_Som1"/>
    <property type="match status" value="1"/>
</dbReference>
<evidence type="ECO:0000313" key="2">
    <source>
        <dbReference type="Proteomes" id="UP000738402"/>
    </source>
</evidence>